<dbReference type="InterPro" id="IPR024414">
    <property type="entry name" value="Uncharacterised_PrgI"/>
</dbReference>
<feature type="transmembrane region" description="Helical" evidence="1">
    <location>
        <begin position="30"/>
        <end position="49"/>
    </location>
</feature>
<sequence length="54" mass="5966">MNPIKNFDDEPCRARIPAHVEPPDKVAYGLTFRQLAILAVAALAGFGVWRTEQA</sequence>
<organism evidence="2 3">
    <name type="scientific">Micromonospora fluostatini</name>
    <dbReference type="NCBI Taxonomy" id="1629071"/>
    <lineage>
        <taxon>Bacteria</taxon>
        <taxon>Bacillati</taxon>
        <taxon>Actinomycetota</taxon>
        <taxon>Actinomycetes</taxon>
        <taxon>Micromonosporales</taxon>
        <taxon>Micromonosporaceae</taxon>
        <taxon>Micromonospora</taxon>
    </lineage>
</organism>
<dbReference type="Proteomes" id="UP000295626">
    <property type="component" value="Unassembled WGS sequence"/>
</dbReference>
<keyword evidence="1" id="KW-0812">Transmembrane</keyword>
<keyword evidence="1" id="KW-1133">Transmembrane helix</keyword>
<dbReference type="Pfam" id="PF12666">
    <property type="entry name" value="PrgI"/>
    <property type="match status" value="1"/>
</dbReference>
<evidence type="ECO:0000313" key="2">
    <source>
        <dbReference type="EMBL" id="TDB93467.1"/>
    </source>
</evidence>
<name>A0ABY2DG15_9ACTN</name>
<gene>
    <name evidence="2" type="ORF">E1091_11865</name>
</gene>
<evidence type="ECO:0000256" key="1">
    <source>
        <dbReference type="SAM" id="Phobius"/>
    </source>
</evidence>
<proteinExistence type="predicted"/>
<evidence type="ECO:0000313" key="3">
    <source>
        <dbReference type="Proteomes" id="UP000295626"/>
    </source>
</evidence>
<keyword evidence="1" id="KW-0472">Membrane</keyword>
<keyword evidence="3" id="KW-1185">Reference proteome</keyword>
<accession>A0ABY2DG15</accession>
<comment type="caution">
    <text evidence="2">The sequence shown here is derived from an EMBL/GenBank/DDBJ whole genome shotgun (WGS) entry which is preliminary data.</text>
</comment>
<protein>
    <submittedName>
        <fullName evidence="2">Uncharacterized protein</fullName>
    </submittedName>
</protein>
<reference evidence="2 3" key="1">
    <citation type="submission" date="2019-02" db="EMBL/GenBank/DDBJ databases">
        <title>Draft genome sequences of novel Actinobacteria.</title>
        <authorList>
            <person name="Sahin N."/>
            <person name="Ay H."/>
            <person name="Saygin H."/>
        </authorList>
    </citation>
    <scope>NUCLEOTIDE SEQUENCE [LARGE SCALE GENOMIC DNA]</scope>
    <source>
        <strain evidence="2 3">JCM 30529</strain>
    </source>
</reference>
<dbReference type="EMBL" id="SMKE01000405">
    <property type="protein sequence ID" value="TDB93467.1"/>
    <property type="molecule type" value="Genomic_DNA"/>
</dbReference>